<gene>
    <name evidence="1" type="ORF">DMP06_07515</name>
</gene>
<proteinExistence type="predicted"/>
<keyword evidence="2" id="KW-1185">Reference proteome</keyword>
<reference evidence="2" key="1">
    <citation type="submission" date="2018-05" db="EMBL/GenBank/DDBJ databases">
        <title>Genome Sequencing of selected type strains of the family Eggerthellaceae.</title>
        <authorList>
            <person name="Danylec N."/>
            <person name="Stoll D.A."/>
            <person name="Doetsch A."/>
            <person name="Huch M."/>
        </authorList>
    </citation>
    <scope>NUCLEOTIDE SEQUENCE [LARGE SCALE GENOMIC DNA]</scope>
    <source>
        <strain evidence="2">DSM 24851</strain>
    </source>
</reference>
<evidence type="ECO:0000313" key="2">
    <source>
        <dbReference type="Proteomes" id="UP000269591"/>
    </source>
</evidence>
<comment type="caution">
    <text evidence="1">The sequence shown here is derived from an EMBL/GenBank/DDBJ whole genome shotgun (WGS) entry which is preliminary data.</text>
</comment>
<dbReference type="EMBL" id="QIBX01000012">
    <property type="protein sequence ID" value="RNL39459.1"/>
    <property type="molecule type" value="Genomic_DNA"/>
</dbReference>
<name>A0A3N0AY25_9ACTN</name>
<accession>A0A3N0AY25</accession>
<dbReference type="OrthoDB" id="1321863at2"/>
<dbReference type="Proteomes" id="UP000269591">
    <property type="component" value="Unassembled WGS sequence"/>
</dbReference>
<dbReference type="AlphaFoldDB" id="A0A3N0AY25"/>
<evidence type="ECO:0000313" key="1">
    <source>
        <dbReference type="EMBL" id="RNL39459.1"/>
    </source>
</evidence>
<dbReference type="RefSeq" id="WP_123209120.1">
    <property type="nucleotide sequence ID" value="NZ_JBHTHO010000007.1"/>
</dbReference>
<protein>
    <submittedName>
        <fullName evidence="1">Uncharacterized protein</fullName>
    </submittedName>
</protein>
<organism evidence="1 2">
    <name type="scientific">Slackia equolifaciens</name>
    <dbReference type="NCBI Taxonomy" id="498718"/>
    <lineage>
        <taxon>Bacteria</taxon>
        <taxon>Bacillati</taxon>
        <taxon>Actinomycetota</taxon>
        <taxon>Coriobacteriia</taxon>
        <taxon>Eggerthellales</taxon>
        <taxon>Eggerthellaceae</taxon>
        <taxon>Slackia</taxon>
    </lineage>
</organism>
<sequence>MDVAIANKILDGYVKWWRDAVEVHQEGNAVRVICPMLDRHNDHFSIYMNNCPESDEFVLSDLGATILI</sequence>